<sequence length="159" mass="17997">MVFSGQSCIDEDEAAYRELTHRFGGPPPLVRLTVTPSIDHNQTSDTSFANGFLRRVKYLWRFLDSASAAFKGREGEERRMMEVEAAKALTKTGERKEKCKRKTGVGFVREVLGEDALDGARALLRNYDSNWEMKVEEREMVLHPTTPLDVGDMKQGAKK</sequence>
<organism evidence="3 4">
    <name type="scientific">Ilex paraguariensis</name>
    <name type="common">yerba mate</name>
    <dbReference type="NCBI Taxonomy" id="185542"/>
    <lineage>
        <taxon>Eukaryota</taxon>
        <taxon>Viridiplantae</taxon>
        <taxon>Streptophyta</taxon>
        <taxon>Embryophyta</taxon>
        <taxon>Tracheophyta</taxon>
        <taxon>Spermatophyta</taxon>
        <taxon>Magnoliopsida</taxon>
        <taxon>eudicotyledons</taxon>
        <taxon>Gunneridae</taxon>
        <taxon>Pentapetalae</taxon>
        <taxon>asterids</taxon>
        <taxon>campanulids</taxon>
        <taxon>Aquifoliales</taxon>
        <taxon>Aquifoliaceae</taxon>
        <taxon>Ilex</taxon>
    </lineage>
</organism>
<keyword evidence="1" id="KW-0805">Transcription regulation</keyword>
<reference evidence="3 4" key="1">
    <citation type="submission" date="2024-02" db="EMBL/GenBank/DDBJ databases">
        <authorList>
            <person name="Vignale AGUSTIN F."/>
            <person name="Sosa J E."/>
            <person name="Modenutti C."/>
        </authorList>
    </citation>
    <scope>NUCLEOTIDE SEQUENCE [LARGE SCALE GENOMIC DNA]</scope>
</reference>
<proteinExistence type="predicted"/>
<evidence type="ECO:0000313" key="4">
    <source>
        <dbReference type="Proteomes" id="UP001642360"/>
    </source>
</evidence>
<accession>A0ABC8RUP6</accession>
<dbReference type="AlphaFoldDB" id="A0ABC8RUP6"/>
<keyword evidence="4" id="KW-1185">Reference proteome</keyword>
<evidence type="ECO:0000313" key="3">
    <source>
        <dbReference type="EMBL" id="CAK9147836.1"/>
    </source>
</evidence>
<dbReference type="EMBL" id="CAUOFW020001724">
    <property type="protein sequence ID" value="CAK9147836.1"/>
    <property type="molecule type" value="Genomic_DNA"/>
</dbReference>
<keyword evidence="2" id="KW-0804">Transcription</keyword>
<name>A0ABC8RUP6_9AQUA</name>
<dbReference type="InterPro" id="IPR005202">
    <property type="entry name" value="TF_GRAS"/>
</dbReference>
<evidence type="ECO:0000256" key="1">
    <source>
        <dbReference type="ARBA" id="ARBA00023015"/>
    </source>
</evidence>
<gene>
    <name evidence="3" type="ORF">ILEXP_LOCUS15773</name>
</gene>
<protein>
    <submittedName>
        <fullName evidence="3">Uncharacterized protein</fullName>
    </submittedName>
</protein>
<evidence type="ECO:0000256" key="2">
    <source>
        <dbReference type="ARBA" id="ARBA00023163"/>
    </source>
</evidence>
<dbReference type="Pfam" id="PF03514">
    <property type="entry name" value="GRAS"/>
    <property type="match status" value="1"/>
</dbReference>
<comment type="caution">
    <text evidence="3">The sequence shown here is derived from an EMBL/GenBank/DDBJ whole genome shotgun (WGS) entry which is preliminary data.</text>
</comment>
<dbReference type="Proteomes" id="UP001642360">
    <property type="component" value="Unassembled WGS sequence"/>
</dbReference>